<keyword evidence="2" id="KW-0812">Transmembrane</keyword>
<evidence type="ECO:0000256" key="1">
    <source>
        <dbReference type="SAM" id="MobiDB-lite"/>
    </source>
</evidence>
<dbReference type="EMBL" id="CP002299">
    <property type="protein sequence ID" value="ADP78229.1"/>
    <property type="molecule type" value="Genomic_DNA"/>
</dbReference>
<keyword evidence="5" id="KW-1185">Reference proteome</keyword>
<dbReference type="RefSeq" id="WP_013421352.1">
    <property type="nucleotide sequence ID" value="NC_014666.1"/>
</dbReference>
<feature type="region of interest" description="Disordered" evidence="1">
    <location>
        <begin position="1"/>
        <end position="25"/>
    </location>
</feature>
<evidence type="ECO:0000313" key="5">
    <source>
        <dbReference type="Proteomes" id="UP000002484"/>
    </source>
</evidence>
<dbReference type="AlphaFoldDB" id="E3J4R0"/>
<evidence type="ECO:0000259" key="3">
    <source>
        <dbReference type="Pfam" id="PF13399"/>
    </source>
</evidence>
<sequence length="210" mass="21146">MSGPGSTTTAARSAAAPPPRRPTGNSRLRALGAALIAVLAVGVGILLVNLLHNPKSGAQPPTASRASTAAPVTSATPRATASAHPTSATSSARPSASSPRPTTQPPAGSGAVAPVVILNDSKIEGLADAASGPVKDAGFTVDRVGGYISTYNVPVTTVFYEDDLKAAAQNLQQRVSGIVKIEPIAGTDIKLYEPGKLILVVTRDFPTPAP</sequence>
<keyword evidence="2" id="KW-0472">Membrane</keyword>
<proteinExistence type="predicted"/>
<name>E3J4R0_PSEI1</name>
<feature type="region of interest" description="Disordered" evidence="1">
    <location>
        <begin position="56"/>
        <end position="111"/>
    </location>
</feature>
<evidence type="ECO:0000256" key="2">
    <source>
        <dbReference type="SAM" id="Phobius"/>
    </source>
</evidence>
<dbReference type="InterPro" id="IPR027381">
    <property type="entry name" value="LytR/CpsA/Psr_C"/>
</dbReference>
<gene>
    <name evidence="4" type="ordered locus">FraEuI1c_0141</name>
</gene>
<protein>
    <recommendedName>
        <fullName evidence="3">LytR/CpsA/Psr regulator C-terminal domain-containing protein</fullName>
    </recommendedName>
</protein>
<keyword evidence="2" id="KW-1133">Transmembrane helix</keyword>
<feature type="domain" description="LytR/CpsA/Psr regulator C-terminal" evidence="3">
    <location>
        <begin position="114"/>
        <end position="205"/>
    </location>
</feature>
<dbReference type="InParanoid" id="E3J4R0"/>
<dbReference type="KEGG" id="fri:FraEuI1c_0141"/>
<feature type="compositionally biased region" description="Low complexity" evidence="1">
    <location>
        <begin position="1"/>
        <end position="15"/>
    </location>
</feature>
<organism evidence="4 5">
    <name type="scientific">Pseudofrankia inefficax (strain DSM 45817 / CECT 9037 / DDB 130130 / EuI1c)</name>
    <name type="common">Frankia inefficax</name>
    <dbReference type="NCBI Taxonomy" id="298654"/>
    <lineage>
        <taxon>Bacteria</taxon>
        <taxon>Bacillati</taxon>
        <taxon>Actinomycetota</taxon>
        <taxon>Actinomycetes</taxon>
        <taxon>Frankiales</taxon>
        <taxon>Frankiaceae</taxon>
        <taxon>Pseudofrankia</taxon>
    </lineage>
</organism>
<dbReference type="Pfam" id="PF13399">
    <property type="entry name" value="LytR_C"/>
    <property type="match status" value="1"/>
</dbReference>
<feature type="transmembrane region" description="Helical" evidence="2">
    <location>
        <begin position="30"/>
        <end position="51"/>
    </location>
</feature>
<dbReference type="STRING" id="298654.FraEuI1c_0141"/>
<dbReference type="eggNOG" id="ENOG50330SA">
    <property type="taxonomic scope" value="Bacteria"/>
</dbReference>
<evidence type="ECO:0000313" key="4">
    <source>
        <dbReference type="EMBL" id="ADP78229.1"/>
    </source>
</evidence>
<dbReference type="OrthoDB" id="3216542at2"/>
<dbReference type="Proteomes" id="UP000002484">
    <property type="component" value="Chromosome"/>
</dbReference>
<dbReference type="Gene3D" id="3.30.70.2390">
    <property type="match status" value="1"/>
</dbReference>
<feature type="compositionally biased region" description="Low complexity" evidence="1">
    <location>
        <begin position="58"/>
        <end position="107"/>
    </location>
</feature>
<accession>E3J4R0</accession>
<reference evidence="4 5" key="1">
    <citation type="submission" date="2010-10" db="EMBL/GenBank/DDBJ databases">
        <title>Complete sequence of Frankia sp. EuI1c.</title>
        <authorList>
            <consortium name="US DOE Joint Genome Institute"/>
            <person name="Lucas S."/>
            <person name="Copeland A."/>
            <person name="Lapidus A."/>
            <person name="Cheng J.-F."/>
            <person name="Bruce D."/>
            <person name="Goodwin L."/>
            <person name="Pitluck S."/>
            <person name="Chertkov O."/>
            <person name="Detter J.C."/>
            <person name="Han C."/>
            <person name="Tapia R."/>
            <person name="Land M."/>
            <person name="Hauser L."/>
            <person name="Jeffries C."/>
            <person name="Kyrpides N."/>
            <person name="Ivanova N."/>
            <person name="Mikhailova N."/>
            <person name="Beauchemin N."/>
            <person name="Sen A."/>
            <person name="Sur S.A."/>
            <person name="Gtari M."/>
            <person name="Wall L."/>
            <person name="Tisa L."/>
            <person name="Woyke T."/>
        </authorList>
    </citation>
    <scope>NUCLEOTIDE SEQUENCE [LARGE SCALE GENOMIC DNA]</scope>
    <source>
        <strain evidence="5">DSM 45817 / CECT 9037 / EuI1c</strain>
    </source>
</reference>
<dbReference type="HOGENOM" id="CLU_1265403_0_0_11"/>